<reference evidence="2 3" key="1">
    <citation type="journal article" date="2024" name="Insects">
        <title>An Improved Chromosome-Level Genome Assembly of the Firefly Pyrocoelia pectoralis.</title>
        <authorList>
            <person name="Fu X."/>
            <person name="Meyer-Rochow V.B."/>
            <person name="Ballantyne L."/>
            <person name="Zhu X."/>
        </authorList>
    </citation>
    <scope>NUCLEOTIDE SEQUENCE [LARGE SCALE GENOMIC DNA]</scope>
    <source>
        <strain evidence="2">XCY_ONT2</strain>
    </source>
</reference>
<gene>
    <name evidence="2" type="ORF">RI129_006251</name>
</gene>
<dbReference type="GO" id="GO:0097500">
    <property type="term" value="P:receptor localization to non-motile cilium"/>
    <property type="evidence" value="ECO:0007669"/>
    <property type="project" value="TreeGrafter"/>
</dbReference>
<accession>A0AAN7VG41</accession>
<evidence type="ECO:0000256" key="1">
    <source>
        <dbReference type="SAM" id="Coils"/>
    </source>
</evidence>
<keyword evidence="1" id="KW-0175">Coiled coil</keyword>
<dbReference type="PANTHER" id="PTHR28596:SF1">
    <property type="entry name" value="BBSOME-INTERACTING PROTEIN 1"/>
    <property type="match status" value="1"/>
</dbReference>
<dbReference type="Pfam" id="PF14777">
    <property type="entry name" value="BBIP10"/>
    <property type="match status" value="1"/>
</dbReference>
<dbReference type="EMBL" id="JAVRBK010000004">
    <property type="protein sequence ID" value="KAK5644951.1"/>
    <property type="molecule type" value="Genomic_DNA"/>
</dbReference>
<evidence type="ECO:0000313" key="2">
    <source>
        <dbReference type="EMBL" id="KAK5644951.1"/>
    </source>
</evidence>
<dbReference type="GO" id="GO:0060271">
    <property type="term" value="P:cilium assembly"/>
    <property type="evidence" value="ECO:0007669"/>
    <property type="project" value="InterPro"/>
</dbReference>
<organism evidence="2 3">
    <name type="scientific">Pyrocoelia pectoralis</name>
    <dbReference type="NCBI Taxonomy" id="417401"/>
    <lineage>
        <taxon>Eukaryota</taxon>
        <taxon>Metazoa</taxon>
        <taxon>Ecdysozoa</taxon>
        <taxon>Arthropoda</taxon>
        <taxon>Hexapoda</taxon>
        <taxon>Insecta</taxon>
        <taxon>Pterygota</taxon>
        <taxon>Neoptera</taxon>
        <taxon>Endopterygota</taxon>
        <taxon>Coleoptera</taxon>
        <taxon>Polyphaga</taxon>
        <taxon>Elateriformia</taxon>
        <taxon>Elateroidea</taxon>
        <taxon>Lampyridae</taxon>
        <taxon>Lampyrinae</taxon>
        <taxon>Pyrocoelia</taxon>
    </lineage>
</organism>
<sequence length="68" mass="7818">MSKNTNTEPKPLFPKTGQLIIEDSQDLLMCKPRLIPLKSYTLEKLEKMQQEVQRLQKEQSSSTASPQN</sequence>
<dbReference type="GO" id="GO:0034464">
    <property type="term" value="C:BBSome"/>
    <property type="evidence" value="ECO:0007669"/>
    <property type="project" value="InterPro"/>
</dbReference>
<dbReference type="InterPro" id="IPR028233">
    <property type="entry name" value="BBIP10"/>
</dbReference>
<comment type="caution">
    <text evidence="2">The sequence shown here is derived from an EMBL/GenBank/DDBJ whole genome shotgun (WGS) entry which is preliminary data.</text>
</comment>
<evidence type="ECO:0008006" key="4">
    <source>
        <dbReference type="Google" id="ProtNLM"/>
    </source>
</evidence>
<keyword evidence="3" id="KW-1185">Reference proteome</keyword>
<protein>
    <recommendedName>
        <fullName evidence="4">BBSome-interacting protein 1</fullName>
    </recommendedName>
</protein>
<dbReference type="Proteomes" id="UP001329430">
    <property type="component" value="Chromosome 4"/>
</dbReference>
<name>A0AAN7VG41_9COLE</name>
<evidence type="ECO:0000313" key="3">
    <source>
        <dbReference type="Proteomes" id="UP001329430"/>
    </source>
</evidence>
<dbReference type="PANTHER" id="PTHR28596">
    <property type="entry name" value="BBSOME-INTERACTING PROTEIN 1"/>
    <property type="match status" value="1"/>
</dbReference>
<proteinExistence type="predicted"/>
<feature type="coiled-coil region" evidence="1">
    <location>
        <begin position="38"/>
        <end position="65"/>
    </location>
</feature>
<dbReference type="AlphaFoldDB" id="A0AAN7VG41"/>